<dbReference type="EC" id="1.6.99.-" evidence="3"/>
<dbReference type="PANTHER" id="PTHR47307">
    <property type="entry name" value="GLUTATHIONE-REGULATED POTASSIUM-EFFLUX SYSTEM ANCILLARY PROTEIN KEFG"/>
    <property type="match status" value="1"/>
</dbReference>
<dbReference type="EMBL" id="CAJHOE010000004">
    <property type="protein sequence ID" value="CAD7288728.1"/>
    <property type="molecule type" value="Genomic_DNA"/>
</dbReference>
<keyword evidence="1 3" id="KW-0560">Oxidoreductase</keyword>
<feature type="domain" description="Flavodoxin-like fold" evidence="2">
    <location>
        <begin position="1"/>
        <end position="170"/>
    </location>
</feature>
<keyword evidence="4" id="KW-1185">Reference proteome</keyword>
<dbReference type="SUPFAM" id="SSF52218">
    <property type="entry name" value="Flavoproteins"/>
    <property type="match status" value="1"/>
</dbReference>
<evidence type="ECO:0000313" key="4">
    <source>
        <dbReference type="Proteomes" id="UP000789359"/>
    </source>
</evidence>
<sequence>MKTVVVFSHPYFERSKVNKALLKVAKDTLGSENVRFLDEIYGEKTKSFDIAKEQKFLESADRIIFQFPLYFYATPAILKAYLDEVFTYGWAYGSTGVLTGKDVQVAVSVGGTIADYSKFGRAKHDMSEILAPFEASMNYCGMDFGEPFVVDDSSNISDERLNECCEIYKKLLKNEDWKEALD</sequence>
<evidence type="ECO:0000256" key="1">
    <source>
        <dbReference type="ARBA" id="ARBA00023002"/>
    </source>
</evidence>
<dbReference type="PANTHER" id="PTHR47307:SF1">
    <property type="entry name" value="GLUTATHIONE-REGULATED POTASSIUM-EFFLUX SYSTEM ANCILLARY PROTEIN KEFG"/>
    <property type="match status" value="1"/>
</dbReference>
<name>A0ABM8Q6Y2_9BACT</name>
<dbReference type="GO" id="GO:0016491">
    <property type="term" value="F:oxidoreductase activity"/>
    <property type="evidence" value="ECO:0007669"/>
    <property type="project" value="UniProtKB-KW"/>
</dbReference>
<reference evidence="3 4" key="1">
    <citation type="submission" date="2020-11" db="EMBL/GenBank/DDBJ databases">
        <authorList>
            <person name="Peeters C."/>
        </authorList>
    </citation>
    <scope>NUCLEOTIDE SEQUENCE [LARGE SCALE GENOMIC DNA]</scope>
    <source>
        <strain evidence="3 4">LMG 8286</strain>
    </source>
</reference>
<dbReference type="RefSeq" id="WP_230057233.1">
    <property type="nucleotide sequence ID" value="NZ_CAJHOE010000004.1"/>
</dbReference>
<dbReference type="Proteomes" id="UP000789359">
    <property type="component" value="Unassembled WGS sequence"/>
</dbReference>
<gene>
    <name evidence="3" type="primary">ywrO</name>
    <name evidence="3" type="ORF">LMG8286_01490</name>
</gene>
<organism evidence="3 4">
    <name type="scientific">Campylobacter suis</name>
    <dbReference type="NCBI Taxonomy" id="2790657"/>
    <lineage>
        <taxon>Bacteria</taxon>
        <taxon>Pseudomonadati</taxon>
        <taxon>Campylobacterota</taxon>
        <taxon>Epsilonproteobacteria</taxon>
        <taxon>Campylobacterales</taxon>
        <taxon>Campylobacteraceae</taxon>
        <taxon>Campylobacter</taxon>
    </lineage>
</organism>
<dbReference type="Pfam" id="PF02525">
    <property type="entry name" value="Flavodoxin_2"/>
    <property type="match status" value="1"/>
</dbReference>
<evidence type="ECO:0000313" key="3">
    <source>
        <dbReference type="EMBL" id="CAD7288728.1"/>
    </source>
</evidence>
<protein>
    <submittedName>
        <fullName evidence="3">General stress protein 14</fullName>
        <ecNumber evidence="3">1.6.99.-</ecNumber>
    </submittedName>
</protein>
<comment type="caution">
    <text evidence="3">The sequence shown here is derived from an EMBL/GenBank/DDBJ whole genome shotgun (WGS) entry which is preliminary data.</text>
</comment>
<dbReference type="InterPro" id="IPR029039">
    <property type="entry name" value="Flavoprotein-like_sf"/>
</dbReference>
<accession>A0ABM8Q6Y2</accession>
<dbReference type="InterPro" id="IPR046980">
    <property type="entry name" value="KefG/KefF"/>
</dbReference>
<dbReference type="Gene3D" id="3.40.50.360">
    <property type="match status" value="1"/>
</dbReference>
<proteinExistence type="predicted"/>
<evidence type="ECO:0000259" key="2">
    <source>
        <dbReference type="Pfam" id="PF02525"/>
    </source>
</evidence>
<dbReference type="InterPro" id="IPR003680">
    <property type="entry name" value="Flavodoxin_fold"/>
</dbReference>